<evidence type="ECO:0000313" key="5">
    <source>
        <dbReference type="Proteomes" id="UP001501475"/>
    </source>
</evidence>
<evidence type="ECO:0000256" key="2">
    <source>
        <dbReference type="ARBA" id="ARBA00023204"/>
    </source>
</evidence>
<dbReference type="InterPro" id="IPR051912">
    <property type="entry name" value="Alkylbase_DNA_Glycosylase/TA"/>
</dbReference>
<gene>
    <name evidence="4" type="ORF">GCM10009810_34960</name>
</gene>
<accession>A0ABN2L5Z8</accession>
<dbReference type="Proteomes" id="UP001501475">
    <property type="component" value="Unassembled WGS sequence"/>
</dbReference>
<evidence type="ECO:0000256" key="1">
    <source>
        <dbReference type="ARBA" id="ARBA00022763"/>
    </source>
</evidence>
<proteinExistence type="predicted"/>
<dbReference type="PANTHER" id="PTHR43003">
    <property type="entry name" value="DNA-3-METHYLADENINE GLYCOSYLASE"/>
    <property type="match status" value="1"/>
</dbReference>
<sequence>MAQPRERHYAPAGPLALSAVLGTYRHGGGDPTWARDEAGIWLGRQTPAGPGTLVVRLDAAAGTVVGTAWGAGADWLLDGLPDLVGARDDWAGFVAHHEQVAAARRANPGWRLGRSRLVLDSLVPAIIEQKVTGKEAFAGYRALVRRFGEPAPGPRAGLVMAPTAAGWRGIPSWEYLRAGVTPQRSDTIMRVTRVAGRLEEIVGMPLPAARARLLALPGVGVWTAAECTQRALGDPDSPSFGDYHVAKEIGWALLGHDIDDDELAHLLEPYAGHRYRVQALLALAGSRRPRRGPRFTLPTHLPEGSGLARPAQRGRSGPRTTGRPPGGR</sequence>
<evidence type="ECO:0000313" key="4">
    <source>
        <dbReference type="EMBL" id="GAA1775073.1"/>
    </source>
</evidence>
<name>A0ABN2L5Z8_9MICO</name>
<protein>
    <submittedName>
        <fullName evidence="4">DNA-3-methyladenine glycosylase 2 family protein</fullName>
    </submittedName>
</protein>
<keyword evidence="2" id="KW-0234">DNA repair</keyword>
<dbReference type="PANTHER" id="PTHR43003:SF6">
    <property type="entry name" value="DNA GLYCOSYLASE"/>
    <property type="match status" value="1"/>
</dbReference>
<dbReference type="RefSeq" id="WP_344068749.1">
    <property type="nucleotide sequence ID" value="NZ_BAAAPN010000103.1"/>
</dbReference>
<feature type="compositionally biased region" description="Low complexity" evidence="3">
    <location>
        <begin position="313"/>
        <end position="328"/>
    </location>
</feature>
<dbReference type="Gene3D" id="1.10.340.30">
    <property type="entry name" value="Hypothetical protein, domain 2"/>
    <property type="match status" value="1"/>
</dbReference>
<keyword evidence="5" id="KW-1185">Reference proteome</keyword>
<evidence type="ECO:0000256" key="3">
    <source>
        <dbReference type="SAM" id="MobiDB-lite"/>
    </source>
</evidence>
<dbReference type="SUPFAM" id="SSF48150">
    <property type="entry name" value="DNA-glycosylase"/>
    <property type="match status" value="1"/>
</dbReference>
<keyword evidence="1" id="KW-0227">DNA damage</keyword>
<dbReference type="InterPro" id="IPR011257">
    <property type="entry name" value="DNA_glycosylase"/>
</dbReference>
<organism evidence="4 5">
    <name type="scientific">Nostocoides vanveenii</name>
    <dbReference type="NCBI Taxonomy" id="330835"/>
    <lineage>
        <taxon>Bacteria</taxon>
        <taxon>Bacillati</taxon>
        <taxon>Actinomycetota</taxon>
        <taxon>Actinomycetes</taxon>
        <taxon>Micrococcales</taxon>
        <taxon>Intrasporangiaceae</taxon>
        <taxon>Nostocoides</taxon>
    </lineage>
</organism>
<feature type="region of interest" description="Disordered" evidence="3">
    <location>
        <begin position="289"/>
        <end position="328"/>
    </location>
</feature>
<comment type="caution">
    <text evidence="4">The sequence shown here is derived from an EMBL/GenBank/DDBJ whole genome shotgun (WGS) entry which is preliminary data.</text>
</comment>
<reference evidence="4 5" key="1">
    <citation type="journal article" date="2019" name="Int. J. Syst. Evol. Microbiol.">
        <title>The Global Catalogue of Microorganisms (GCM) 10K type strain sequencing project: providing services to taxonomists for standard genome sequencing and annotation.</title>
        <authorList>
            <consortium name="The Broad Institute Genomics Platform"/>
            <consortium name="The Broad Institute Genome Sequencing Center for Infectious Disease"/>
            <person name="Wu L."/>
            <person name="Ma J."/>
        </authorList>
    </citation>
    <scope>NUCLEOTIDE SEQUENCE [LARGE SCALE GENOMIC DNA]</scope>
    <source>
        <strain evidence="4 5">JCM 15591</strain>
    </source>
</reference>
<dbReference type="EMBL" id="BAAAPN010000103">
    <property type="protein sequence ID" value="GAA1775073.1"/>
    <property type="molecule type" value="Genomic_DNA"/>
</dbReference>